<reference evidence="3" key="1">
    <citation type="submission" date="2020-10" db="EMBL/GenBank/DDBJ databases">
        <authorList>
            <person name="Gilroy R."/>
        </authorList>
    </citation>
    <scope>NUCLEOTIDE SEQUENCE</scope>
    <source>
        <strain evidence="3">6276</strain>
    </source>
</reference>
<dbReference type="Pfam" id="PF20318">
    <property type="entry name" value="DUF6613"/>
    <property type="match status" value="1"/>
</dbReference>
<accession>A0A9D1JMG1</accession>
<dbReference type="AlphaFoldDB" id="A0A9D1JMG1"/>
<evidence type="ECO:0000256" key="1">
    <source>
        <dbReference type="SAM" id="Phobius"/>
    </source>
</evidence>
<dbReference type="InterPro" id="IPR045584">
    <property type="entry name" value="Pilin-like"/>
</dbReference>
<feature type="transmembrane region" description="Helical" evidence="1">
    <location>
        <begin position="6"/>
        <end position="30"/>
    </location>
</feature>
<protein>
    <submittedName>
        <fullName evidence="3">Type II secretion system protein</fullName>
    </submittedName>
</protein>
<evidence type="ECO:0000313" key="4">
    <source>
        <dbReference type="Proteomes" id="UP000823928"/>
    </source>
</evidence>
<dbReference type="EMBL" id="DVIU01000093">
    <property type="protein sequence ID" value="HIS35868.1"/>
    <property type="molecule type" value="Genomic_DNA"/>
</dbReference>
<dbReference type="Proteomes" id="UP000823928">
    <property type="component" value="Unassembled WGS sequence"/>
</dbReference>
<keyword evidence="1" id="KW-0472">Membrane</keyword>
<dbReference type="NCBIfam" id="TIGR02532">
    <property type="entry name" value="IV_pilin_GFxxxE"/>
    <property type="match status" value="1"/>
</dbReference>
<feature type="domain" description="DUF6613" evidence="2">
    <location>
        <begin position="27"/>
        <end position="215"/>
    </location>
</feature>
<dbReference type="InterPro" id="IPR046721">
    <property type="entry name" value="DUF6613"/>
</dbReference>
<keyword evidence="1" id="KW-1133">Transmembrane helix</keyword>
<comment type="caution">
    <text evidence="3">The sequence shown here is derived from an EMBL/GenBank/DDBJ whole genome shotgun (WGS) entry which is preliminary data.</text>
</comment>
<dbReference type="SUPFAM" id="SSF54523">
    <property type="entry name" value="Pili subunits"/>
    <property type="match status" value="1"/>
</dbReference>
<evidence type="ECO:0000259" key="2">
    <source>
        <dbReference type="Pfam" id="PF20318"/>
    </source>
</evidence>
<proteinExistence type="predicted"/>
<name>A0A9D1JMG1_9BACT</name>
<evidence type="ECO:0000313" key="3">
    <source>
        <dbReference type="EMBL" id="HIS35868.1"/>
    </source>
</evidence>
<sequence length="216" mass="25486">MKKGFTIAEVLITLGIIGIVTVITLPTLIAKHRKNLIETRLKNFYTTMNQAIKMAEADYGDKKDWFSPLPEECESDKDSQNCLQTFYDKYLKKYLIVHKVFYNTEYKDDNFNSLWIYFANGSGVKLKYAGHDYIFYPEAAKMQDENHINCKDRFYFGFYPNTTVESIVQNYRNKGIEPYINSNWDGTREDLINRRYCAKLIQLNNWQIPDDYPIKP</sequence>
<dbReference type="InterPro" id="IPR012902">
    <property type="entry name" value="N_methyl_site"/>
</dbReference>
<organism evidence="3 4">
    <name type="scientific">Candidatus Scatousia excrementigallinarum</name>
    <dbReference type="NCBI Taxonomy" id="2840935"/>
    <lineage>
        <taxon>Bacteria</taxon>
        <taxon>Candidatus Scatousia</taxon>
    </lineage>
</organism>
<gene>
    <name evidence="3" type="ORF">IAC10_04470</name>
</gene>
<reference evidence="3" key="2">
    <citation type="journal article" date="2021" name="PeerJ">
        <title>Extensive microbial diversity within the chicken gut microbiome revealed by metagenomics and culture.</title>
        <authorList>
            <person name="Gilroy R."/>
            <person name="Ravi A."/>
            <person name="Getino M."/>
            <person name="Pursley I."/>
            <person name="Horton D.L."/>
            <person name="Alikhan N.F."/>
            <person name="Baker D."/>
            <person name="Gharbi K."/>
            <person name="Hall N."/>
            <person name="Watson M."/>
            <person name="Adriaenssens E.M."/>
            <person name="Foster-Nyarko E."/>
            <person name="Jarju S."/>
            <person name="Secka A."/>
            <person name="Antonio M."/>
            <person name="Oren A."/>
            <person name="Chaudhuri R.R."/>
            <person name="La Ragione R."/>
            <person name="Hildebrand F."/>
            <person name="Pallen M.J."/>
        </authorList>
    </citation>
    <scope>NUCLEOTIDE SEQUENCE</scope>
    <source>
        <strain evidence="3">6276</strain>
    </source>
</reference>
<keyword evidence="1" id="KW-0812">Transmembrane</keyword>